<dbReference type="SMART" id="SM00530">
    <property type="entry name" value="HTH_XRE"/>
    <property type="match status" value="1"/>
</dbReference>
<gene>
    <name evidence="2" type="ORF">AALA52_09105</name>
</gene>
<dbReference type="InterPro" id="IPR001387">
    <property type="entry name" value="Cro/C1-type_HTH"/>
</dbReference>
<dbReference type="Proteomes" id="UP001565283">
    <property type="component" value="Unassembled WGS sequence"/>
</dbReference>
<proteinExistence type="predicted"/>
<dbReference type="CDD" id="cd00093">
    <property type="entry name" value="HTH_XRE"/>
    <property type="match status" value="1"/>
</dbReference>
<dbReference type="RefSeq" id="WP_369948783.1">
    <property type="nucleotide sequence ID" value="NZ_JBCLSH010000044.1"/>
</dbReference>
<dbReference type="EMBL" id="JBCLSH010000044">
    <property type="protein sequence ID" value="MEY8444384.1"/>
    <property type="molecule type" value="Genomic_DNA"/>
</dbReference>
<dbReference type="InterPro" id="IPR010982">
    <property type="entry name" value="Lambda_DNA-bd_dom_sf"/>
</dbReference>
<sequence length="70" mass="7872">MLTNKLPLLLVKNKLKAKNLSLVTGIAESTLSNFINEKSDIKLSTLIKLADYFKVPLSELIEYVPESHQD</sequence>
<name>A0ABV4D4K5_9LACT</name>
<evidence type="ECO:0000313" key="2">
    <source>
        <dbReference type="EMBL" id="MEY8444384.1"/>
    </source>
</evidence>
<feature type="domain" description="HTH cro/C1-type" evidence="1">
    <location>
        <begin position="12"/>
        <end position="60"/>
    </location>
</feature>
<dbReference type="PROSITE" id="PS50943">
    <property type="entry name" value="HTH_CROC1"/>
    <property type="match status" value="1"/>
</dbReference>
<organism evidence="2 3">
    <name type="scientific">Lactococcus ileimucosae</name>
    <dbReference type="NCBI Taxonomy" id="2941329"/>
    <lineage>
        <taxon>Bacteria</taxon>
        <taxon>Bacillati</taxon>
        <taxon>Bacillota</taxon>
        <taxon>Bacilli</taxon>
        <taxon>Lactobacillales</taxon>
        <taxon>Streptococcaceae</taxon>
        <taxon>Lactococcus</taxon>
    </lineage>
</organism>
<evidence type="ECO:0000313" key="3">
    <source>
        <dbReference type="Proteomes" id="UP001565283"/>
    </source>
</evidence>
<dbReference type="SUPFAM" id="SSF47413">
    <property type="entry name" value="lambda repressor-like DNA-binding domains"/>
    <property type="match status" value="1"/>
</dbReference>
<dbReference type="Gene3D" id="1.10.260.40">
    <property type="entry name" value="lambda repressor-like DNA-binding domains"/>
    <property type="match status" value="1"/>
</dbReference>
<dbReference type="Pfam" id="PF13443">
    <property type="entry name" value="HTH_26"/>
    <property type="match status" value="1"/>
</dbReference>
<reference evidence="2 3" key="1">
    <citation type="submission" date="2024-03" db="EMBL/GenBank/DDBJ databases">
        <title>Mouse gut bacterial collection (mGBC) of GemPharmatech.</title>
        <authorList>
            <person name="He Y."/>
            <person name="Dong L."/>
            <person name="Wu D."/>
            <person name="Gao X."/>
            <person name="Lin Z."/>
        </authorList>
    </citation>
    <scope>NUCLEOTIDE SEQUENCE [LARGE SCALE GENOMIC DNA]</scope>
    <source>
        <strain evidence="2 3">61-15</strain>
    </source>
</reference>
<accession>A0ABV4D4K5</accession>
<protein>
    <submittedName>
        <fullName evidence="2">Helix-turn-helix transcriptional regulator</fullName>
    </submittedName>
</protein>
<evidence type="ECO:0000259" key="1">
    <source>
        <dbReference type="PROSITE" id="PS50943"/>
    </source>
</evidence>
<keyword evidence="3" id="KW-1185">Reference proteome</keyword>
<comment type="caution">
    <text evidence="2">The sequence shown here is derived from an EMBL/GenBank/DDBJ whole genome shotgun (WGS) entry which is preliminary data.</text>
</comment>